<comment type="caution">
    <text evidence="2">The sequence shown here is derived from an EMBL/GenBank/DDBJ whole genome shotgun (WGS) entry which is preliminary data.</text>
</comment>
<evidence type="ECO:0000313" key="3">
    <source>
        <dbReference type="Proteomes" id="UP000582837"/>
    </source>
</evidence>
<dbReference type="InterPro" id="IPR029063">
    <property type="entry name" value="SAM-dependent_MTases_sf"/>
</dbReference>
<dbReference type="RefSeq" id="WP_170037032.1">
    <property type="nucleotide sequence ID" value="NZ_JABDTL010000002.1"/>
</dbReference>
<proteinExistence type="predicted"/>
<dbReference type="AlphaFoldDB" id="A0A841H4L2"/>
<keyword evidence="3" id="KW-1185">Reference proteome</keyword>
<dbReference type="SUPFAM" id="SSF53335">
    <property type="entry name" value="S-adenosyl-L-methionine-dependent methyltransferases"/>
    <property type="match status" value="1"/>
</dbReference>
<dbReference type="EMBL" id="JACHIA010000019">
    <property type="protein sequence ID" value="MBB6072903.1"/>
    <property type="molecule type" value="Genomic_DNA"/>
</dbReference>
<sequence>MVQPADWNNFRVDQISWPTFAKRNLIHWDLIRETVRRAAGSALEVGVGSGAQSALISRWVPHTVTVDNDARIMKAALPNLERFGPRTRVVGADAFRLPFADQSFGVSLSQGLMEHFSDEQIHGLVREQLRVCRSVVFSVPSDRYPRQDVGNERLMTPAQWAAIIGGVADASRYTVRARYYRGDLEALKYSILARKALGSFSVLVTIDRKRG</sequence>
<evidence type="ECO:0000259" key="1">
    <source>
        <dbReference type="Pfam" id="PF13649"/>
    </source>
</evidence>
<organism evidence="2 3">
    <name type="scientific">Longimicrobium terrae</name>
    <dbReference type="NCBI Taxonomy" id="1639882"/>
    <lineage>
        <taxon>Bacteria</taxon>
        <taxon>Pseudomonadati</taxon>
        <taxon>Gemmatimonadota</taxon>
        <taxon>Longimicrobiia</taxon>
        <taxon>Longimicrobiales</taxon>
        <taxon>Longimicrobiaceae</taxon>
        <taxon>Longimicrobium</taxon>
    </lineage>
</organism>
<keyword evidence="2" id="KW-0808">Transferase</keyword>
<reference evidence="2 3" key="1">
    <citation type="submission" date="2020-08" db="EMBL/GenBank/DDBJ databases">
        <title>Genomic Encyclopedia of Type Strains, Phase IV (KMG-IV): sequencing the most valuable type-strain genomes for metagenomic binning, comparative biology and taxonomic classification.</title>
        <authorList>
            <person name="Goeker M."/>
        </authorList>
    </citation>
    <scope>NUCLEOTIDE SEQUENCE [LARGE SCALE GENOMIC DNA]</scope>
    <source>
        <strain evidence="2 3">DSM 29007</strain>
    </source>
</reference>
<dbReference type="Pfam" id="PF13649">
    <property type="entry name" value="Methyltransf_25"/>
    <property type="match status" value="1"/>
</dbReference>
<dbReference type="Gene3D" id="3.40.50.150">
    <property type="entry name" value="Vaccinia Virus protein VP39"/>
    <property type="match status" value="1"/>
</dbReference>
<accession>A0A841H4L2</accession>
<dbReference type="GO" id="GO:0032259">
    <property type="term" value="P:methylation"/>
    <property type="evidence" value="ECO:0007669"/>
    <property type="project" value="UniProtKB-KW"/>
</dbReference>
<gene>
    <name evidence="2" type="ORF">HNQ61_004569</name>
</gene>
<name>A0A841H4L2_9BACT</name>
<dbReference type="Proteomes" id="UP000582837">
    <property type="component" value="Unassembled WGS sequence"/>
</dbReference>
<dbReference type="InterPro" id="IPR041698">
    <property type="entry name" value="Methyltransf_25"/>
</dbReference>
<protein>
    <submittedName>
        <fullName evidence="2">SAM-dependent methyltransferase</fullName>
    </submittedName>
</protein>
<keyword evidence="2" id="KW-0489">Methyltransferase</keyword>
<dbReference type="GO" id="GO:0008168">
    <property type="term" value="F:methyltransferase activity"/>
    <property type="evidence" value="ECO:0007669"/>
    <property type="project" value="UniProtKB-KW"/>
</dbReference>
<dbReference type="CDD" id="cd02440">
    <property type="entry name" value="AdoMet_MTases"/>
    <property type="match status" value="1"/>
</dbReference>
<evidence type="ECO:0000313" key="2">
    <source>
        <dbReference type="EMBL" id="MBB6072903.1"/>
    </source>
</evidence>
<feature type="domain" description="Methyltransferase" evidence="1">
    <location>
        <begin position="43"/>
        <end position="133"/>
    </location>
</feature>